<sequence>MAVTDTLKKAFLALEKAEKKIAQLETAHREPIAIIGMACRFPGGANNPEKYWNILKNGIDTITEVPVSRGDWDSYYDPDQTAEGKMYTT</sequence>
<dbReference type="GO" id="GO:0004315">
    <property type="term" value="F:3-oxoacyl-[acyl-carrier-protein] synthase activity"/>
    <property type="evidence" value="ECO:0007669"/>
    <property type="project" value="UniProtKB-EC"/>
</dbReference>
<dbReference type="GO" id="GO:0004312">
    <property type="term" value="F:fatty acid synthase activity"/>
    <property type="evidence" value="ECO:0007669"/>
    <property type="project" value="TreeGrafter"/>
</dbReference>
<reference evidence="4 5" key="1">
    <citation type="submission" date="2016-05" db="EMBL/GenBank/DDBJ databases">
        <title>Single-cell genome of chain-forming Candidatus Thiomargarita nelsonii and comparison to other large sulfur-oxidizing bacteria.</title>
        <authorList>
            <person name="Winkel M."/>
            <person name="Salman V."/>
            <person name="Woyke T."/>
            <person name="Schulz-Vogt H."/>
            <person name="Richter M."/>
            <person name="Flood B."/>
            <person name="Bailey J."/>
            <person name="Amann R."/>
            <person name="Mussmann M."/>
        </authorList>
    </citation>
    <scope>NUCLEOTIDE SEQUENCE [LARGE SCALE GENOMIC DNA]</scope>
    <source>
        <strain evidence="4 5">THI036</strain>
    </source>
</reference>
<dbReference type="PANTHER" id="PTHR43775:SF37">
    <property type="entry name" value="SI:DKEY-61P9.11"/>
    <property type="match status" value="1"/>
</dbReference>
<keyword evidence="1" id="KW-0596">Phosphopantetheine</keyword>
<keyword evidence="4" id="KW-0012">Acyltransferase</keyword>
<gene>
    <name evidence="4" type="ORF">THIOM_001580</name>
</gene>
<evidence type="ECO:0000313" key="5">
    <source>
        <dbReference type="Proteomes" id="UP000076962"/>
    </source>
</evidence>
<dbReference type="Pfam" id="PF00109">
    <property type="entry name" value="ketoacyl-synt"/>
    <property type="match status" value="1"/>
</dbReference>
<organism evidence="4 5">
    <name type="scientific">Candidatus Thiomargarita nelsonii</name>
    <dbReference type="NCBI Taxonomy" id="1003181"/>
    <lineage>
        <taxon>Bacteria</taxon>
        <taxon>Pseudomonadati</taxon>
        <taxon>Pseudomonadota</taxon>
        <taxon>Gammaproteobacteria</taxon>
        <taxon>Thiotrichales</taxon>
        <taxon>Thiotrichaceae</taxon>
        <taxon>Thiomargarita</taxon>
    </lineage>
</organism>
<evidence type="ECO:0000256" key="1">
    <source>
        <dbReference type="ARBA" id="ARBA00022450"/>
    </source>
</evidence>
<dbReference type="InterPro" id="IPR016039">
    <property type="entry name" value="Thiolase-like"/>
</dbReference>
<dbReference type="GO" id="GO:0006633">
    <property type="term" value="P:fatty acid biosynthetic process"/>
    <property type="evidence" value="ECO:0007669"/>
    <property type="project" value="TreeGrafter"/>
</dbReference>
<dbReference type="AlphaFoldDB" id="A0A176S3W5"/>
<evidence type="ECO:0000256" key="2">
    <source>
        <dbReference type="ARBA" id="ARBA00022553"/>
    </source>
</evidence>
<dbReference type="EC" id="2.3.1.41" evidence="4"/>
<proteinExistence type="predicted"/>
<dbReference type="Proteomes" id="UP000076962">
    <property type="component" value="Unassembled WGS sequence"/>
</dbReference>
<evidence type="ECO:0000313" key="4">
    <source>
        <dbReference type="EMBL" id="OAD22606.1"/>
    </source>
</evidence>
<keyword evidence="2" id="KW-0597">Phosphoprotein</keyword>
<dbReference type="InterPro" id="IPR050091">
    <property type="entry name" value="PKS_NRPS_Biosynth_Enz"/>
</dbReference>
<evidence type="ECO:0000259" key="3">
    <source>
        <dbReference type="Pfam" id="PF00109"/>
    </source>
</evidence>
<protein>
    <submittedName>
        <fullName evidence="4">Protein containing Beta-ketoacyl synthase</fullName>
        <ecNumber evidence="4">2.3.1.41</ecNumber>
    </submittedName>
</protein>
<dbReference type="GO" id="GO:0005886">
    <property type="term" value="C:plasma membrane"/>
    <property type="evidence" value="ECO:0007669"/>
    <property type="project" value="TreeGrafter"/>
</dbReference>
<accession>A0A176S3W5</accession>
<feature type="non-terminal residue" evidence="4">
    <location>
        <position position="89"/>
    </location>
</feature>
<dbReference type="InterPro" id="IPR014030">
    <property type="entry name" value="Ketoacyl_synth_N"/>
</dbReference>
<dbReference type="EMBL" id="LUTY01000839">
    <property type="protein sequence ID" value="OAD22606.1"/>
    <property type="molecule type" value="Genomic_DNA"/>
</dbReference>
<dbReference type="GO" id="GO:0005737">
    <property type="term" value="C:cytoplasm"/>
    <property type="evidence" value="ECO:0007669"/>
    <property type="project" value="TreeGrafter"/>
</dbReference>
<comment type="caution">
    <text evidence="4">The sequence shown here is derived from an EMBL/GenBank/DDBJ whole genome shotgun (WGS) entry which is preliminary data.</text>
</comment>
<keyword evidence="4" id="KW-0808">Transferase</keyword>
<keyword evidence="5" id="KW-1185">Reference proteome</keyword>
<name>A0A176S3W5_9GAMM</name>
<dbReference type="Gene3D" id="3.40.47.10">
    <property type="match status" value="1"/>
</dbReference>
<dbReference type="PANTHER" id="PTHR43775">
    <property type="entry name" value="FATTY ACID SYNTHASE"/>
    <property type="match status" value="1"/>
</dbReference>
<feature type="domain" description="Beta-ketoacyl synthase-like N-terminal" evidence="3">
    <location>
        <begin position="30"/>
        <end position="88"/>
    </location>
</feature>
<dbReference type="GO" id="GO:0071770">
    <property type="term" value="P:DIM/DIP cell wall layer assembly"/>
    <property type="evidence" value="ECO:0007669"/>
    <property type="project" value="TreeGrafter"/>
</dbReference>
<dbReference type="SUPFAM" id="SSF53901">
    <property type="entry name" value="Thiolase-like"/>
    <property type="match status" value="1"/>
</dbReference>